<dbReference type="Gene3D" id="1.10.150.20">
    <property type="entry name" value="5' to 3' exonuclease, C-terminal subdomain"/>
    <property type="match status" value="1"/>
</dbReference>
<dbReference type="SUPFAM" id="SSF47794">
    <property type="entry name" value="Rad51 N-terminal domain-like"/>
    <property type="match status" value="1"/>
</dbReference>
<gene>
    <name evidence="1" type="ORF">C483_02246</name>
</gene>
<evidence type="ECO:0000313" key="2">
    <source>
        <dbReference type="Proteomes" id="UP000011519"/>
    </source>
</evidence>
<protein>
    <submittedName>
        <fullName evidence="1">Uncharacterized protein</fullName>
    </submittedName>
</protein>
<dbReference type="EMBL" id="AOIM01000009">
    <property type="protein sequence ID" value="ELY95147.1"/>
    <property type="molecule type" value="Genomic_DNA"/>
</dbReference>
<organism evidence="1 2">
    <name type="scientific">Natrialba hulunbeirensis JCM 10989</name>
    <dbReference type="NCBI Taxonomy" id="1227493"/>
    <lineage>
        <taxon>Archaea</taxon>
        <taxon>Methanobacteriati</taxon>
        <taxon>Methanobacteriota</taxon>
        <taxon>Stenosarchaea group</taxon>
        <taxon>Halobacteria</taxon>
        <taxon>Halobacteriales</taxon>
        <taxon>Natrialbaceae</taxon>
        <taxon>Natrialba</taxon>
    </lineage>
</organism>
<dbReference type="AlphaFoldDB" id="M0ABA3"/>
<sequence length="130" mass="14390">MNIIHQIKAGQVYRDSRNGNELHLVYLDSQHILLKDDENYARLMTRRDFGTSVGAGRFSVVGNAPVIAETAYKAIDLERIDDDGAKTARVLQAQGHTTAEYIQQAGHSELLDVPGIGEKNIEIMINRAGE</sequence>
<dbReference type="GO" id="GO:0000166">
    <property type="term" value="F:nucleotide binding"/>
    <property type="evidence" value="ECO:0007669"/>
    <property type="project" value="InterPro"/>
</dbReference>
<keyword evidence="2" id="KW-1185">Reference proteome</keyword>
<name>M0ABA3_9EURY</name>
<proteinExistence type="predicted"/>
<dbReference type="RefSeq" id="WP_006651708.1">
    <property type="nucleotide sequence ID" value="NZ_AOIM01000009.1"/>
</dbReference>
<evidence type="ECO:0000313" key="1">
    <source>
        <dbReference type="EMBL" id="ELY95147.1"/>
    </source>
</evidence>
<dbReference type="Proteomes" id="UP000011519">
    <property type="component" value="Unassembled WGS sequence"/>
</dbReference>
<reference evidence="1 2" key="1">
    <citation type="journal article" date="2014" name="PLoS Genet.">
        <title>Phylogenetically driven sequencing of extremely halophilic archaea reveals strategies for static and dynamic osmo-response.</title>
        <authorList>
            <person name="Becker E.A."/>
            <person name="Seitzer P.M."/>
            <person name="Tritt A."/>
            <person name="Larsen D."/>
            <person name="Krusor M."/>
            <person name="Yao A.I."/>
            <person name="Wu D."/>
            <person name="Madern D."/>
            <person name="Eisen J.A."/>
            <person name="Darling A.E."/>
            <person name="Facciotti M.T."/>
        </authorList>
    </citation>
    <scope>NUCLEOTIDE SEQUENCE [LARGE SCALE GENOMIC DNA]</scope>
    <source>
        <strain evidence="1 2">JCM 10989</strain>
    </source>
</reference>
<accession>M0ABA3</accession>
<comment type="caution">
    <text evidence="1">The sequence shown here is derived from an EMBL/GenBank/DDBJ whole genome shotgun (WGS) entry which is preliminary data.</text>
</comment>
<dbReference type="InterPro" id="IPR010995">
    <property type="entry name" value="DNA_repair_Rad51/TF_NusA_a-hlx"/>
</dbReference>